<dbReference type="AlphaFoldDB" id="L0A272"/>
<dbReference type="KEGG" id="dpd:Deipe_2048"/>
<reference evidence="2" key="1">
    <citation type="submission" date="2012-03" db="EMBL/GenBank/DDBJ databases">
        <title>Complete sequence of chromosome of Deinococcus peraridilitoris DSM 19664.</title>
        <authorList>
            <person name="Lucas S."/>
            <person name="Copeland A."/>
            <person name="Lapidus A."/>
            <person name="Glavina del Rio T."/>
            <person name="Dalin E."/>
            <person name="Tice H."/>
            <person name="Bruce D."/>
            <person name="Goodwin L."/>
            <person name="Pitluck S."/>
            <person name="Peters L."/>
            <person name="Mikhailova N."/>
            <person name="Lu M."/>
            <person name="Kyrpides N."/>
            <person name="Mavromatis K."/>
            <person name="Ivanova N."/>
            <person name="Brettin T."/>
            <person name="Detter J.C."/>
            <person name="Han C."/>
            <person name="Larimer F."/>
            <person name="Land M."/>
            <person name="Hauser L."/>
            <person name="Markowitz V."/>
            <person name="Cheng J.-F."/>
            <person name="Hugenholtz P."/>
            <person name="Woyke T."/>
            <person name="Wu D."/>
            <person name="Pukall R."/>
            <person name="Steenblock K."/>
            <person name="Brambilla E."/>
            <person name="Klenk H.-P."/>
            <person name="Eisen J.A."/>
        </authorList>
    </citation>
    <scope>NUCLEOTIDE SEQUENCE [LARGE SCALE GENOMIC DNA]</scope>
    <source>
        <strain evidence="2">DSM 19664 / LMG 22246 / CIP 109416 / KR-200</strain>
    </source>
</reference>
<keyword evidence="2" id="KW-1185">Reference proteome</keyword>
<sequence length="68" mass="7351">MTHFLLTRGSSNHLFPATLHSAHSIMRVTGMDGREVGALISLALKGETPELFGWTLQLYAIARVGGQS</sequence>
<dbReference type="RefSeq" id="WP_015235849.1">
    <property type="nucleotide sequence ID" value="NC_019793.1"/>
</dbReference>
<name>L0A272_DEIPD</name>
<proteinExistence type="predicted"/>
<evidence type="ECO:0000313" key="1">
    <source>
        <dbReference type="EMBL" id="AFZ67544.1"/>
    </source>
</evidence>
<dbReference type="PATRIC" id="fig|937777.3.peg.2058"/>
<dbReference type="EMBL" id="CP003382">
    <property type="protein sequence ID" value="AFZ67544.1"/>
    <property type="molecule type" value="Genomic_DNA"/>
</dbReference>
<accession>L0A272</accession>
<gene>
    <name evidence="1" type="ordered locus">Deipe_2048</name>
</gene>
<protein>
    <submittedName>
        <fullName evidence="1">Uncharacterized protein</fullName>
    </submittedName>
</protein>
<evidence type="ECO:0000313" key="2">
    <source>
        <dbReference type="Proteomes" id="UP000010467"/>
    </source>
</evidence>
<dbReference type="STRING" id="937777.Deipe_2048"/>
<dbReference type="Proteomes" id="UP000010467">
    <property type="component" value="Chromosome"/>
</dbReference>
<dbReference type="HOGENOM" id="CLU_2786989_0_0_0"/>
<organism evidence="1 2">
    <name type="scientific">Deinococcus peraridilitoris (strain DSM 19664 / LMG 22246 / CIP 109416 / KR-200)</name>
    <dbReference type="NCBI Taxonomy" id="937777"/>
    <lineage>
        <taxon>Bacteria</taxon>
        <taxon>Thermotogati</taxon>
        <taxon>Deinococcota</taxon>
        <taxon>Deinococci</taxon>
        <taxon>Deinococcales</taxon>
        <taxon>Deinococcaceae</taxon>
        <taxon>Deinococcus</taxon>
    </lineage>
</organism>